<dbReference type="PANTHER" id="PTHR21366:SF22">
    <property type="entry name" value="VOC DOMAIN-CONTAINING PROTEIN"/>
    <property type="match status" value="1"/>
</dbReference>
<keyword evidence="2" id="KW-0223">Dioxygenase</keyword>
<dbReference type="InterPro" id="IPR029068">
    <property type="entry name" value="Glyas_Bleomycin-R_OHBP_Dase"/>
</dbReference>
<name>A0A504UWR3_9HYPH</name>
<dbReference type="OrthoDB" id="9812656at2"/>
<dbReference type="GO" id="GO:0051213">
    <property type="term" value="F:dioxygenase activity"/>
    <property type="evidence" value="ECO:0007669"/>
    <property type="project" value="UniProtKB-KW"/>
</dbReference>
<dbReference type="Pfam" id="PF00903">
    <property type="entry name" value="Glyoxalase"/>
    <property type="match status" value="1"/>
</dbReference>
<dbReference type="InterPro" id="IPR050383">
    <property type="entry name" value="GlyoxalaseI/FosfomycinResist"/>
</dbReference>
<evidence type="ECO:0000313" key="3">
    <source>
        <dbReference type="Proteomes" id="UP000316429"/>
    </source>
</evidence>
<dbReference type="PROSITE" id="PS51819">
    <property type="entry name" value="VOC"/>
    <property type="match status" value="1"/>
</dbReference>
<dbReference type="InterPro" id="IPR037523">
    <property type="entry name" value="VOC_core"/>
</dbReference>
<dbReference type="RefSeq" id="WP_140825995.1">
    <property type="nucleotide sequence ID" value="NZ_VFYP01000001.1"/>
</dbReference>
<dbReference type="Proteomes" id="UP000316429">
    <property type="component" value="Unassembled WGS sequence"/>
</dbReference>
<dbReference type="Gene3D" id="3.10.180.10">
    <property type="entry name" value="2,3-Dihydroxybiphenyl 1,2-Dioxygenase, domain 1"/>
    <property type="match status" value="1"/>
</dbReference>
<sequence>MIEGVLETALYVDDLDKAETFYGEVLGLQTIRRNGNRHIFYRCGSGILLIFNSVETLKPLPPGSLDVPRHGATGPGHACFRVTGNDLDAMAETLKKAGIALESTVTWPNGARSIYFRDPAGNSLECAEPRLWDLE</sequence>
<keyword evidence="2" id="KW-0560">Oxidoreductase</keyword>
<gene>
    <name evidence="2" type="ORF">FJQ55_01665</name>
</gene>
<protein>
    <submittedName>
        <fullName evidence="2">Glyoxalase/bleomycin resistance/extradiol dioxygenase family protein</fullName>
    </submittedName>
</protein>
<dbReference type="SUPFAM" id="SSF54593">
    <property type="entry name" value="Glyoxalase/Bleomycin resistance protein/Dihydroxybiphenyl dioxygenase"/>
    <property type="match status" value="1"/>
</dbReference>
<organism evidence="2 3">
    <name type="scientific">Rhizobium glycinendophyticum</name>
    <dbReference type="NCBI Taxonomy" id="2589807"/>
    <lineage>
        <taxon>Bacteria</taxon>
        <taxon>Pseudomonadati</taxon>
        <taxon>Pseudomonadota</taxon>
        <taxon>Alphaproteobacteria</taxon>
        <taxon>Hyphomicrobiales</taxon>
        <taxon>Rhizobiaceae</taxon>
        <taxon>Rhizobium/Agrobacterium group</taxon>
        <taxon>Rhizobium</taxon>
    </lineage>
</organism>
<dbReference type="PANTHER" id="PTHR21366">
    <property type="entry name" value="GLYOXALASE FAMILY PROTEIN"/>
    <property type="match status" value="1"/>
</dbReference>
<evidence type="ECO:0000313" key="2">
    <source>
        <dbReference type="EMBL" id="TPP09612.1"/>
    </source>
</evidence>
<accession>A0A504UWR3</accession>
<keyword evidence="3" id="KW-1185">Reference proteome</keyword>
<evidence type="ECO:0000259" key="1">
    <source>
        <dbReference type="PROSITE" id="PS51819"/>
    </source>
</evidence>
<proteinExistence type="predicted"/>
<dbReference type="EMBL" id="VFYP01000001">
    <property type="protein sequence ID" value="TPP09612.1"/>
    <property type="molecule type" value="Genomic_DNA"/>
</dbReference>
<reference evidence="2 3" key="1">
    <citation type="submission" date="2019-06" db="EMBL/GenBank/DDBJ databases">
        <title>Rhizobium sp. CL12 isolated from roots of soybean.</title>
        <authorList>
            <person name="Wang C."/>
        </authorList>
    </citation>
    <scope>NUCLEOTIDE SEQUENCE [LARGE SCALE GENOMIC DNA]</scope>
    <source>
        <strain evidence="2 3">CL12</strain>
    </source>
</reference>
<dbReference type="AlphaFoldDB" id="A0A504UWR3"/>
<comment type="caution">
    <text evidence="2">The sequence shown here is derived from an EMBL/GenBank/DDBJ whole genome shotgun (WGS) entry which is preliminary data.</text>
</comment>
<feature type="domain" description="VOC" evidence="1">
    <location>
        <begin position="4"/>
        <end position="129"/>
    </location>
</feature>
<dbReference type="InterPro" id="IPR004360">
    <property type="entry name" value="Glyas_Fos-R_dOase_dom"/>
</dbReference>